<dbReference type="Proteomes" id="UP001187315">
    <property type="component" value="Unassembled WGS sequence"/>
</dbReference>
<accession>A0AA88LT61</accession>
<evidence type="ECO:0000256" key="4">
    <source>
        <dbReference type="ARBA" id="ARBA00022729"/>
    </source>
</evidence>
<comment type="caution">
    <text evidence="18">The sequence shown here is derived from an EMBL/GenBank/DDBJ whole genome shotgun (WGS) entry which is preliminary data.</text>
</comment>
<dbReference type="InterPro" id="IPR003961">
    <property type="entry name" value="FN3_dom"/>
</dbReference>
<feature type="repeat" description="ANK" evidence="13">
    <location>
        <begin position="257"/>
        <end position="289"/>
    </location>
</feature>
<dbReference type="PANTHER" id="PTHR24198:SF188">
    <property type="entry name" value="ANKYRIN REPEAT DOMAIN 55"/>
    <property type="match status" value="1"/>
</dbReference>
<dbReference type="InterPro" id="IPR036770">
    <property type="entry name" value="Ankyrin_rpt-contain_sf"/>
</dbReference>
<feature type="region of interest" description="Disordered" evidence="14">
    <location>
        <begin position="454"/>
        <end position="478"/>
    </location>
</feature>
<dbReference type="GO" id="GO:0005737">
    <property type="term" value="C:cytoplasm"/>
    <property type="evidence" value="ECO:0007669"/>
    <property type="project" value="TreeGrafter"/>
</dbReference>
<dbReference type="Pfam" id="PF00023">
    <property type="entry name" value="Ank"/>
    <property type="match status" value="1"/>
</dbReference>
<keyword evidence="3 15" id="KW-0812">Transmembrane</keyword>
<comment type="subcellular location">
    <subcellularLocation>
        <location evidence="1">Membrane</location>
        <topology evidence="1">Single-pass type I membrane protein</topology>
    </subcellularLocation>
</comment>
<evidence type="ECO:0000259" key="17">
    <source>
        <dbReference type="PROSITE" id="PS50853"/>
    </source>
</evidence>
<dbReference type="GO" id="GO:0004896">
    <property type="term" value="F:cytokine receptor activity"/>
    <property type="evidence" value="ECO:0007669"/>
    <property type="project" value="InterPro"/>
</dbReference>
<name>A0AA88LT61_TACVA</name>
<dbReference type="EMBL" id="JAVHJS010000021">
    <property type="protein sequence ID" value="KAK2823574.1"/>
    <property type="molecule type" value="Genomic_DNA"/>
</dbReference>
<comment type="similarity">
    <text evidence="2">Belongs to the type I cytokine receptor family. Type 2 subfamily.</text>
</comment>
<feature type="region of interest" description="Disordered" evidence="14">
    <location>
        <begin position="1461"/>
        <end position="1505"/>
    </location>
</feature>
<dbReference type="InterPro" id="IPR002110">
    <property type="entry name" value="Ankyrin_rpt"/>
</dbReference>
<dbReference type="SUPFAM" id="SSF49265">
    <property type="entry name" value="Fibronectin type III"/>
    <property type="match status" value="4"/>
</dbReference>
<evidence type="ECO:0000256" key="11">
    <source>
        <dbReference type="ARBA" id="ARBA00023180"/>
    </source>
</evidence>
<dbReference type="InterPro" id="IPR007110">
    <property type="entry name" value="Ig-like_dom"/>
</dbReference>
<dbReference type="InterPro" id="IPR010457">
    <property type="entry name" value="IgC2-like_lig-bd"/>
</dbReference>
<dbReference type="GO" id="GO:0016020">
    <property type="term" value="C:membrane"/>
    <property type="evidence" value="ECO:0007669"/>
    <property type="project" value="UniProtKB-SubCell"/>
</dbReference>
<dbReference type="Pfam" id="PF06328">
    <property type="entry name" value="Lep_receptor_Ig"/>
    <property type="match status" value="1"/>
</dbReference>
<keyword evidence="19" id="KW-1185">Reference proteome</keyword>
<dbReference type="InterPro" id="IPR036116">
    <property type="entry name" value="FN3_sf"/>
</dbReference>
<keyword evidence="5" id="KW-0677">Repeat</keyword>
<feature type="region of interest" description="Disordered" evidence="14">
    <location>
        <begin position="1406"/>
        <end position="1436"/>
    </location>
</feature>
<feature type="region of interest" description="Disordered" evidence="14">
    <location>
        <begin position="1362"/>
        <end position="1393"/>
    </location>
</feature>
<evidence type="ECO:0000256" key="14">
    <source>
        <dbReference type="SAM" id="MobiDB-lite"/>
    </source>
</evidence>
<reference evidence="18" key="1">
    <citation type="submission" date="2023-08" db="EMBL/GenBank/DDBJ databases">
        <title>Pelteobagrus vachellii genome.</title>
        <authorList>
            <person name="Liu H."/>
        </authorList>
    </citation>
    <scope>NUCLEOTIDE SEQUENCE</scope>
    <source>
        <strain evidence="18">PRFRI_2022a</strain>
        <tissue evidence="18">Muscle</tissue>
    </source>
</reference>
<feature type="region of interest" description="Disordered" evidence="14">
    <location>
        <begin position="581"/>
        <end position="606"/>
    </location>
</feature>
<feature type="compositionally biased region" description="Basic and acidic residues" evidence="14">
    <location>
        <begin position="387"/>
        <end position="412"/>
    </location>
</feature>
<proteinExistence type="inferred from homology"/>
<dbReference type="InterPro" id="IPR013783">
    <property type="entry name" value="Ig-like_fold"/>
</dbReference>
<evidence type="ECO:0000256" key="3">
    <source>
        <dbReference type="ARBA" id="ARBA00022692"/>
    </source>
</evidence>
<keyword evidence="10" id="KW-0675">Receptor</keyword>
<evidence type="ECO:0000256" key="7">
    <source>
        <dbReference type="ARBA" id="ARBA00023043"/>
    </source>
</evidence>
<feature type="repeat" description="ANK" evidence="13">
    <location>
        <begin position="154"/>
        <end position="186"/>
    </location>
</feature>
<keyword evidence="11" id="KW-0325">Glycoprotein</keyword>
<keyword evidence="4" id="KW-0732">Signal</keyword>
<feature type="compositionally biased region" description="Basic and acidic residues" evidence="14">
    <location>
        <begin position="457"/>
        <end position="468"/>
    </location>
</feature>
<feature type="domain" description="Ig-like" evidence="16">
    <location>
        <begin position="682"/>
        <end position="760"/>
    </location>
</feature>
<evidence type="ECO:0000256" key="1">
    <source>
        <dbReference type="ARBA" id="ARBA00004479"/>
    </source>
</evidence>
<dbReference type="SMART" id="SM00248">
    <property type="entry name" value="ANK"/>
    <property type="match status" value="8"/>
</dbReference>
<dbReference type="PROSITE" id="PS01353">
    <property type="entry name" value="HEMATOPO_REC_L_F2"/>
    <property type="match status" value="1"/>
</dbReference>
<keyword evidence="9" id="KW-1015">Disulfide bond</keyword>
<keyword evidence="7 13" id="KW-0040">ANK repeat</keyword>
<evidence type="ECO:0000256" key="9">
    <source>
        <dbReference type="ARBA" id="ARBA00023157"/>
    </source>
</evidence>
<dbReference type="PROSITE" id="PS50835">
    <property type="entry name" value="IG_LIKE"/>
    <property type="match status" value="1"/>
</dbReference>
<evidence type="ECO:0000313" key="18">
    <source>
        <dbReference type="EMBL" id="KAK2823574.1"/>
    </source>
</evidence>
<feature type="transmembrane region" description="Helical" evidence="15">
    <location>
        <begin position="1267"/>
        <end position="1288"/>
    </location>
</feature>
<dbReference type="CDD" id="cd00063">
    <property type="entry name" value="FN3"/>
    <property type="match status" value="3"/>
</dbReference>
<feature type="compositionally biased region" description="Polar residues" evidence="14">
    <location>
        <begin position="1375"/>
        <end position="1393"/>
    </location>
</feature>
<keyword evidence="6 15" id="KW-1133">Transmembrane helix</keyword>
<dbReference type="InterPro" id="IPR003529">
    <property type="entry name" value="Hematopoietin_rcpt_Gp130_CS"/>
</dbReference>
<dbReference type="PROSITE" id="PS50297">
    <property type="entry name" value="ANK_REP_REGION"/>
    <property type="match status" value="3"/>
</dbReference>
<dbReference type="Gene3D" id="2.60.40.10">
    <property type="entry name" value="Immunoglobulins"/>
    <property type="match status" value="6"/>
</dbReference>
<evidence type="ECO:0000313" key="19">
    <source>
        <dbReference type="Proteomes" id="UP001187315"/>
    </source>
</evidence>
<feature type="domain" description="Fibronectin type-III" evidence="17">
    <location>
        <begin position="879"/>
        <end position="979"/>
    </location>
</feature>
<evidence type="ECO:0000256" key="15">
    <source>
        <dbReference type="SAM" id="Phobius"/>
    </source>
</evidence>
<evidence type="ECO:0000256" key="8">
    <source>
        <dbReference type="ARBA" id="ARBA00023136"/>
    </source>
</evidence>
<evidence type="ECO:0000256" key="6">
    <source>
        <dbReference type="ARBA" id="ARBA00022989"/>
    </source>
</evidence>
<evidence type="ECO:0000256" key="13">
    <source>
        <dbReference type="PROSITE-ProRule" id="PRU00023"/>
    </source>
</evidence>
<sequence>MEFPSATVFEQQKDCAEEVDLNVVFHAAATGDVNSLTATIREDPSILECCDSEGSTPLMHAVSGRQVDTVKLLLKMGASINTQDACGRTSLSLATYLGWLEGCVCLLRNGAKQNIPDKNGRLPLHAATAEVDLRLMAVLLQQSTLCEINHQDNEGMTALHWASFHNRPEHVQALLQKGADPTLVDKDFKTALHWAVQSGSRFMCSLILDHHLGSTVINYDDENGKTCVHIAAAAGYSDIIYELARVPETNLQALDVDERTPLHWAAAAGKEECVQALLQLGVEPGPRDINENTPLTYAMYCGHTACIKLLSADNRPESSRQLLSQSSDPAIRKEGKFRVLNQIFSCKKKKELHATQQRELSQERHLQEETSEVDDIITMFDCIVDLPAKEDSRKQPNEPERLEDPTPKDHRSLPPIRTQSLPPITLGNSLLTNLHNAPHRTVSGQMVSHLAHRSQKSKSEHDLFDSRTKAQKATTPHWKTESIQVLNHKAWVSPPSDRMSEKLLHETQSPIDVLCSNHIPYIQRIDQVANTHLVPLRMRDSALTRNSLAPIRDHCTHRFSLPPDQVSQGVKKSKSLPLSSLGRSLAGLPPPVTSKSHRPGIHQSQSLCSFPAPLSTETLRNMQVLPAIPPQRKRSPCYGINPEQMLTADIMKCISLHLFGLVFFLPFGYASGFFNSCAKIIPDSSELIPVELGKEFTAVCTLSENSIYSADDITWSIGNVTLPRQSYKNINKSSTVSLTISSDMNNPLLCKANKQDLSYEEPCLYGIYLDKGYPPLKPKDLNCIALQDGKDISPKLTCSWDPGKRDPIIKTVYTLFIRDMNTIYNATSSGYLTRNVSIKLRIFPNHVVLMVWVMAENRLGTVFSDNLIVDSESFAKPNPPANVRLIPEDGFPTSLMVNWTHPIHEAIFKLRYSIRYCQAGCTVWQEIHEDLTKAYIESFRLQNLQPYTDYVVQMRCIQQHKLGYWSEWSPNATARTPEATPGSRPDLWRVYAVGSDNTVVKLIWKDPQKSYGKILGYDLTITENGHSESCVVTSKEYNITLKGEKALIKLTANNSVGVSPTATLEIPRPGIKLYPGVEQVNFSVHDDQLSVNWLPPANIRHITEYVIQWVSVPNKEFGWKRVLRNANNVSFKELKPFKRYNISVFPIYKFCQGTQVTVQAYLQQGPPLKGPSVNVNATGKSSAQLTWNEIPIDDQQGFLTNYTIFYRTGNRVKYEVVPSNTYSYKLTGLDSNSPYVVHIVVSNQEGSKKGSDSSFHTKIYDDGEIDMIVVGVCLSFLFVILFVMYIFLRKRELIKRHLWPQVPDPSHSTIANWSPDCPNKPDTPKESILTEVSVVEVDMDDGKSLCDDEKAVMPLKKYFSEERSSGIGGSSGMSTPRQSVSSNDEADSGQTTASTVQYSAVVSSGYKGQTPGTQAAMFSRSESTQPLLECEENPENLSEACGQQTNSYFKRHRGLEQLHMNEGEEHSFGSLSFSPMEEEDSPTLTEDPPGPVTSYMSQQSGYRPQ</sequence>
<dbReference type="SMART" id="SM00060">
    <property type="entry name" value="FN3"/>
    <property type="match status" value="4"/>
</dbReference>
<organism evidence="18 19">
    <name type="scientific">Tachysurus vachellii</name>
    <name type="common">Darkbarbel catfish</name>
    <name type="synonym">Pelteobagrus vachellii</name>
    <dbReference type="NCBI Taxonomy" id="175792"/>
    <lineage>
        <taxon>Eukaryota</taxon>
        <taxon>Metazoa</taxon>
        <taxon>Chordata</taxon>
        <taxon>Craniata</taxon>
        <taxon>Vertebrata</taxon>
        <taxon>Euteleostomi</taxon>
        <taxon>Actinopterygii</taxon>
        <taxon>Neopterygii</taxon>
        <taxon>Teleostei</taxon>
        <taxon>Ostariophysi</taxon>
        <taxon>Siluriformes</taxon>
        <taxon>Bagridae</taxon>
        <taxon>Tachysurus</taxon>
    </lineage>
</organism>
<protein>
    <submittedName>
        <fullName evidence="18">Uncharacterized protein</fullName>
    </submittedName>
</protein>
<evidence type="ECO:0000256" key="10">
    <source>
        <dbReference type="ARBA" id="ARBA00023170"/>
    </source>
</evidence>
<evidence type="ECO:0000256" key="12">
    <source>
        <dbReference type="ARBA" id="ARBA00023319"/>
    </source>
</evidence>
<evidence type="ECO:0000259" key="16">
    <source>
        <dbReference type="PROSITE" id="PS50835"/>
    </source>
</evidence>
<dbReference type="PANTHER" id="PTHR24198">
    <property type="entry name" value="ANKYRIN REPEAT AND PROTEIN KINASE DOMAIN-CONTAINING PROTEIN"/>
    <property type="match status" value="1"/>
</dbReference>
<feature type="domain" description="Fibronectin type-III" evidence="17">
    <location>
        <begin position="1167"/>
        <end position="1262"/>
    </location>
</feature>
<dbReference type="PROSITE" id="PS50853">
    <property type="entry name" value="FN3"/>
    <property type="match status" value="2"/>
</dbReference>
<dbReference type="SUPFAM" id="SSF48403">
    <property type="entry name" value="Ankyrin repeat"/>
    <property type="match status" value="1"/>
</dbReference>
<keyword evidence="8 15" id="KW-0472">Membrane</keyword>
<feature type="repeat" description="ANK" evidence="13">
    <location>
        <begin position="53"/>
        <end position="85"/>
    </location>
</feature>
<feature type="compositionally biased region" description="Polar residues" evidence="14">
    <location>
        <begin position="1494"/>
        <end position="1505"/>
    </location>
</feature>
<dbReference type="PROSITE" id="PS50088">
    <property type="entry name" value="ANK_REPEAT"/>
    <property type="match status" value="3"/>
</dbReference>
<dbReference type="Pfam" id="PF12796">
    <property type="entry name" value="Ank_2"/>
    <property type="match status" value="2"/>
</dbReference>
<evidence type="ECO:0000256" key="2">
    <source>
        <dbReference type="ARBA" id="ARBA00008921"/>
    </source>
</evidence>
<dbReference type="Gene3D" id="1.25.40.20">
    <property type="entry name" value="Ankyrin repeat-containing domain"/>
    <property type="match status" value="3"/>
</dbReference>
<feature type="region of interest" description="Disordered" evidence="14">
    <location>
        <begin position="387"/>
        <end position="423"/>
    </location>
</feature>
<keyword evidence="12" id="KW-0393">Immunoglobulin domain</keyword>
<evidence type="ECO:0000256" key="5">
    <source>
        <dbReference type="ARBA" id="ARBA00022737"/>
    </source>
</evidence>
<gene>
    <name evidence="18" type="ORF">Q7C36_020174</name>
</gene>
<dbReference type="Pfam" id="PF00041">
    <property type="entry name" value="fn3"/>
    <property type="match status" value="3"/>
</dbReference>